<evidence type="ECO:0000313" key="2">
    <source>
        <dbReference type="EMBL" id="VEI78234.1"/>
    </source>
</evidence>
<dbReference type="EMBL" id="LR134495">
    <property type="protein sequence ID" value="VEI78234.1"/>
    <property type="molecule type" value="Genomic_DNA"/>
</dbReference>
<gene>
    <name evidence="2" type="ORF">NCTC10643_02138</name>
</gene>
<protein>
    <submittedName>
        <fullName evidence="2">Dicarboxylate transport</fullName>
    </submittedName>
</protein>
<dbReference type="Proteomes" id="UP000271188">
    <property type="component" value="Chromosome"/>
</dbReference>
<feature type="transmembrane region" description="Helical" evidence="1">
    <location>
        <begin position="7"/>
        <end position="24"/>
    </location>
</feature>
<keyword evidence="1" id="KW-0812">Transmembrane</keyword>
<reference evidence="2" key="1">
    <citation type="submission" date="2018-12" db="EMBL/GenBank/DDBJ databases">
        <authorList>
            <consortium name="Pathogen Informatics"/>
        </authorList>
    </citation>
    <scope>NUCLEOTIDE SEQUENCE [LARGE SCALE GENOMIC DNA]</scope>
    <source>
        <strain evidence="2">NCTC10643</strain>
    </source>
</reference>
<name>A0A3S4XGF2_MANHA</name>
<keyword evidence="1" id="KW-0472">Membrane</keyword>
<organism evidence="2 3">
    <name type="scientific">Mannheimia haemolytica</name>
    <name type="common">Pasteurella haemolytica</name>
    <dbReference type="NCBI Taxonomy" id="75985"/>
    <lineage>
        <taxon>Bacteria</taxon>
        <taxon>Pseudomonadati</taxon>
        <taxon>Pseudomonadota</taxon>
        <taxon>Gammaproteobacteria</taxon>
        <taxon>Pasteurellales</taxon>
        <taxon>Pasteurellaceae</taxon>
        <taxon>Mannheimia</taxon>
    </lineage>
</organism>
<proteinExistence type="predicted"/>
<accession>A0A3S4XGF2</accession>
<dbReference type="RefSeq" id="WP_197720730.1">
    <property type="nucleotide sequence ID" value="NZ_LR134495.1"/>
</dbReference>
<evidence type="ECO:0000256" key="1">
    <source>
        <dbReference type="SAM" id="Phobius"/>
    </source>
</evidence>
<dbReference type="NCBIfam" id="NF007971">
    <property type="entry name" value="PRK10695.1"/>
    <property type="match status" value="1"/>
</dbReference>
<dbReference type="Pfam" id="PF11739">
    <property type="entry name" value="YdbH-like"/>
    <property type="match status" value="1"/>
</dbReference>
<keyword evidence="1" id="KW-1133">Transmembrane helix</keyword>
<dbReference type="InterPro" id="IPR021730">
    <property type="entry name" value="YdbH"/>
</dbReference>
<evidence type="ECO:0000313" key="3">
    <source>
        <dbReference type="Proteomes" id="UP000271188"/>
    </source>
</evidence>
<sequence>MKRALKFFGIATVLSVAAIYYFLMPSHYLATPINWILPKAWKVQLPQGLNLNWQGSSLAQFQLSYRDCPLLSADKTDLGWIEKNHLSVDKLDIDYRCLALFPQNEHSNSDTSLNALLAVIPDGEATIHSLNWKNLPADFNPRITQLFEQTSINLSLSKGGIQATAAQQAVDFAAHFANGKLNAKLDYHPNRQEQHHLTLTADIEDNFTQLPPTLSAEYAWQLSDEIIANKALQKGRSTLSWQKNAEQKLQGNWQVELAKSENNKLDFPFLFDGESLEIQQGRFDWHLTQQFPLQGFVSTKLTPKSFNQNGFFPLKTAIRISLLSQNSWGKGNIVISNSEGEITEKGLNLPLRLTGNIKHGNFILYSSVPLDFQGNFDDLSVKFLPSSLLRLTGKERYLTIEDLRFPLAGIKIDKHGIHGRLHAILRGQSPDFNKIEFHLDGQAQNFKAGALTFFQDPKDANAVKDSWKWRIWGTSTLKAFNSKVNLSGRGQWHKQLVRLEELKGDLATVKLADTTISKITLNNTQAIRFNVKKFTLDGAVMLQSPEIAFSYGGVLPKPRVNLAFDGEVEKLRFKGAVNTTELGPLKLFARRQLSQDASQIIGKLYWPEQSAQGFQPLFPFRSQWVINNGTIRGETAFSAGSKNGLIAGGHLAIRNGGLSLPNGEAKGIEFSLPYRYQNGRFHFGAKKPLDVKIAQIKLGDLALDNASMKLNGYYPYTKAKPLNLSELSFELFGGKLNIKRFALPQTELAYLNLERIDFEQILQFMQYQQIDLKGKANAILPFWLSGKPCYICDGLLTQAETSYLTFTPELLSEMQKSGYTEQILLHLVDKSTINDFRSLINVGPKGDLVLDGKLKLSSNQNKSKVNLNYNHRENMFDLWHLINYGSQFEQKLENYLYQKLER</sequence>
<dbReference type="AlphaFoldDB" id="A0A3S4XGF2"/>